<comment type="caution">
    <text evidence="1">The sequence shown here is derived from an EMBL/GenBank/DDBJ whole genome shotgun (WGS) entry which is preliminary data.</text>
</comment>
<feature type="non-terminal residue" evidence="1">
    <location>
        <position position="242"/>
    </location>
</feature>
<keyword evidence="2" id="KW-1185">Reference proteome</keyword>
<organism evidence="1 2">
    <name type="scientific">Coniosporium uncinatum</name>
    <dbReference type="NCBI Taxonomy" id="93489"/>
    <lineage>
        <taxon>Eukaryota</taxon>
        <taxon>Fungi</taxon>
        <taxon>Dikarya</taxon>
        <taxon>Ascomycota</taxon>
        <taxon>Pezizomycotina</taxon>
        <taxon>Dothideomycetes</taxon>
        <taxon>Dothideomycetes incertae sedis</taxon>
        <taxon>Coniosporium</taxon>
    </lineage>
</organism>
<dbReference type="Proteomes" id="UP001186974">
    <property type="component" value="Unassembled WGS sequence"/>
</dbReference>
<protein>
    <submittedName>
        <fullName evidence="1">Uncharacterized protein</fullName>
    </submittedName>
</protein>
<dbReference type="EMBL" id="JAWDJW010004804">
    <property type="protein sequence ID" value="KAK3071757.1"/>
    <property type="molecule type" value="Genomic_DNA"/>
</dbReference>
<evidence type="ECO:0000313" key="1">
    <source>
        <dbReference type="EMBL" id="KAK3071757.1"/>
    </source>
</evidence>
<accession>A0ACC3DGM9</accession>
<reference evidence="1" key="1">
    <citation type="submission" date="2024-09" db="EMBL/GenBank/DDBJ databases">
        <title>Black Yeasts Isolated from many extreme environments.</title>
        <authorList>
            <person name="Coleine C."/>
            <person name="Stajich J.E."/>
            <person name="Selbmann L."/>
        </authorList>
    </citation>
    <scope>NUCLEOTIDE SEQUENCE</scope>
    <source>
        <strain evidence="1">CCFEE 5737</strain>
    </source>
</reference>
<gene>
    <name evidence="1" type="ORF">LTS18_014791</name>
</gene>
<proteinExistence type="predicted"/>
<evidence type="ECO:0000313" key="2">
    <source>
        <dbReference type="Proteomes" id="UP001186974"/>
    </source>
</evidence>
<name>A0ACC3DGM9_9PEZI</name>
<sequence>MVRYSIIFAIATAAVVTAVPLNINLGAYSPALVVGDGEISFGGAQSAGELMSTLASGAATAGNAPGAAGQPGQAGQPGEAGGQAPAPAAPQPAAPQPAAEGQQGQLATSPITATPQANTIQSSTSSTTDILTNNVDTSKSVDLPDTPAPVAEMIGKGMDPAFRPLIKRPNMERRSPSTEPLESRLAPSSSSPSSSSTTSSSSSTASKLLARDIAGFREALNYAREAMKNQPEVELGTGAEGA</sequence>